<accession>A0AAN9Y6T7</accession>
<comment type="caution">
    <text evidence="2">The sequence shown here is derived from an EMBL/GenBank/DDBJ whole genome shotgun (WGS) entry which is preliminary data.</text>
</comment>
<dbReference type="Proteomes" id="UP001367676">
    <property type="component" value="Unassembled WGS sequence"/>
</dbReference>
<reference evidence="2 3" key="1">
    <citation type="submission" date="2024-03" db="EMBL/GenBank/DDBJ databases">
        <title>Adaptation during the transition from Ophiocordyceps entomopathogen to insect associate is accompanied by gene loss and intensified selection.</title>
        <authorList>
            <person name="Ward C.M."/>
            <person name="Onetto C.A."/>
            <person name="Borneman A.R."/>
        </authorList>
    </citation>
    <scope>NUCLEOTIDE SEQUENCE [LARGE SCALE GENOMIC DNA]</scope>
    <source>
        <strain evidence="2">AWRI1</strain>
        <tissue evidence="2">Single Adult Female</tissue>
    </source>
</reference>
<organism evidence="2 3">
    <name type="scientific">Parthenolecanium corni</name>
    <dbReference type="NCBI Taxonomy" id="536013"/>
    <lineage>
        <taxon>Eukaryota</taxon>
        <taxon>Metazoa</taxon>
        <taxon>Ecdysozoa</taxon>
        <taxon>Arthropoda</taxon>
        <taxon>Hexapoda</taxon>
        <taxon>Insecta</taxon>
        <taxon>Pterygota</taxon>
        <taxon>Neoptera</taxon>
        <taxon>Paraneoptera</taxon>
        <taxon>Hemiptera</taxon>
        <taxon>Sternorrhyncha</taxon>
        <taxon>Coccoidea</taxon>
        <taxon>Coccidae</taxon>
        <taxon>Parthenolecanium</taxon>
    </lineage>
</organism>
<evidence type="ECO:0000313" key="3">
    <source>
        <dbReference type="Proteomes" id="UP001367676"/>
    </source>
</evidence>
<keyword evidence="1" id="KW-0175">Coiled coil</keyword>
<feature type="coiled-coil region" evidence="1">
    <location>
        <begin position="95"/>
        <end position="158"/>
    </location>
</feature>
<protein>
    <submittedName>
        <fullName evidence="2">Uncharacterized protein</fullName>
    </submittedName>
</protein>
<name>A0AAN9Y6T7_9HEMI</name>
<evidence type="ECO:0000313" key="2">
    <source>
        <dbReference type="EMBL" id="KAK7595497.1"/>
    </source>
</evidence>
<gene>
    <name evidence="2" type="ORF">V9T40_013322</name>
</gene>
<sequence length="645" mass="73712">MAAANRGVIEEQNLQKMIRNLYYTRDGKSGYAMYYTFELPITFPEFSSRSRSVLIDCSNAVLEARAQTIEDDELAQTAQIVQLEEDVVEDGIRALNTKQEVLESLREDLIAYKARCGRYRDYIERRKTEVETRRAIEAQNARELEEAAQAHVNVAQNEPMDLSRSAREEELRQQIEGQLNSAVVRIQRFDQLRPQIVIRRCDAPICQPDPVLEPPVIMAQQQPLNNDNVQPEVEAVPEQQEEVMDVEVYDEDDETTDSDTGKGINLINLVTLVDSEIVKNPKRKRKRKNILGKSNGFAKRFVNKAKVIPNVRESIISKIAQSKKVVSRSKSKQDEIYTQIFENANQKSTLSKFKIGKKGGSDKNKSKIDSIEAQSVNRSGTLKVVKTIDINSIKPGHYDEADEIENAIYDQAIQQMENAGNVQQNVQNWEEEVVAAQAIRVAEQQQPINVQPEIVPVQNVQMQPLPMEPIGPLRWNNTRFGLEALDILREYGRDIIIRVRLNENRPEKAMVHLSTDIDINVVGERVVTQWGGVFTYLAGTRTNALPDIYCQLDGAPFIYNGLKRRYRVTLFPYIDSQDDAIIATAYLVPPLGHTPDFSLERIVFGNDFLREHIHSVNPGLMEITLRAENDRLVRKRYQLRQRMRV</sequence>
<keyword evidence="3" id="KW-1185">Reference proteome</keyword>
<dbReference type="AlphaFoldDB" id="A0AAN9Y6T7"/>
<evidence type="ECO:0000256" key="1">
    <source>
        <dbReference type="SAM" id="Coils"/>
    </source>
</evidence>
<proteinExistence type="predicted"/>
<feature type="coiled-coil region" evidence="1">
    <location>
        <begin position="412"/>
        <end position="446"/>
    </location>
</feature>
<dbReference type="EMBL" id="JBBCAQ010000018">
    <property type="protein sequence ID" value="KAK7595497.1"/>
    <property type="molecule type" value="Genomic_DNA"/>
</dbReference>